<reference evidence="2 3" key="1">
    <citation type="submission" date="2021-06" db="EMBL/GenBank/DDBJ databases">
        <authorList>
            <person name="Palmer J.M."/>
        </authorList>
    </citation>
    <scope>NUCLEOTIDE SEQUENCE [LARGE SCALE GENOMIC DNA]</scope>
    <source>
        <strain evidence="2 3">MEX-2019</strain>
        <tissue evidence="2">Muscle</tissue>
    </source>
</reference>
<name>A0AAV9SHN3_9TELE</name>
<keyword evidence="3" id="KW-1185">Reference proteome</keyword>
<sequence>MPDVGVGPASLHSQLVGNVWPLVVRRYRARVVDCWCYDGDSSDSECESPTTEEQDGQSPSMPDFWLIVNIHQDRVKVYSHARSFSEEKEIGSEELGGKVEEHKQPEFLELHQTVIRKIGEVCRIVNQRMLLQDLHDSHVCNTLLVAESEEDIWKNDSLFRQRQNTTDDYNTEESYQAKDYLAATMQFIPGHFACDVVWSTVIHIHPRLKMGPNMGVSRVKSLLRQLARQASLSGRDPYLPPNNDSELGEKVHAGPGATASWGSQEDLAIALSPLEDVLELDYKDVDEVISELLISEDEDEDEFFIPSPHAVKTSSPLVPQEGGESATASPAMCMDMQTVCKCAASRLNIPWPEIVAETTRCCYEGKKSPQTTKATKQLLPVLPELLDEVAVSWKDCP</sequence>
<evidence type="ECO:0000313" key="3">
    <source>
        <dbReference type="Proteomes" id="UP001311232"/>
    </source>
</evidence>
<dbReference type="EMBL" id="JAHHUM010000333">
    <property type="protein sequence ID" value="KAK5620809.1"/>
    <property type="molecule type" value="Genomic_DNA"/>
</dbReference>
<comment type="caution">
    <text evidence="2">The sequence shown here is derived from an EMBL/GenBank/DDBJ whole genome shotgun (WGS) entry which is preliminary data.</text>
</comment>
<dbReference type="AlphaFoldDB" id="A0AAV9SHN3"/>
<organism evidence="2 3">
    <name type="scientific">Crenichthys baileyi</name>
    <name type="common">White River springfish</name>
    <dbReference type="NCBI Taxonomy" id="28760"/>
    <lineage>
        <taxon>Eukaryota</taxon>
        <taxon>Metazoa</taxon>
        <taxon>Chordata</taxon>
        <taxon>Craniata</taxon>
        <taxon>Vertebrata</taxon>
        <taxon>Euteleostomi</taxon>
        <taxon>Actinopterygii</taxon>
        <taxon>Neopterygii</taxon>
        <taxon>Teleostei</taxon>
        <taxon>Neoteleostei</taxon>
        <taxon>Acanthomorphata</taxon>
        <taxon>Ovalentaria</taxon>
        <taxon>Atherinomorphae</taxon>
        <taxon>Cyprinodontiformes</taxon>
        <taxon>Goodeidae</taxon>
        <taxon>Crenichthys</taxon>
    </lineage>
</organism>
<dbReference type="InterPro" id="IPR033228">
    <property type="entry name" value="SZT2"/>
</dbReference>
<proteinExistence type="predicted"/>
<dbReference type="GO" id="GO:0005777">
    <property type="term" value="C:peroxisome"/>
    <property type="evidence" value="ECO:0007669"/>
    <property type="project" value="InterPro"/>
</dbReference>
<dbReference type="Proteomes" id="UP001311232">
    <property type="component" value="Unassembled WGS sequence"/>
</dbReference>
<feature type="region of interest" description="Disordered" evidence="1">
    <location>
        <begin position="233"/>
        <end position="259"/>
    </location>
</feature>
<evidence type="ECO:0000313" key="2">
    <source>
        <dbReference type="EMBL" id="KAK5620809.1"/>
    </source>
</evidence>
<protein>
    <submittedName>
        <fullName evidence="2">Uncharacterized protein</fullName>
    </submittedName>
</protein>
<evidence type="ECO:0000256" key="1">
    <source>
        <dbReference type="SAM" id="MobiDB-lite"/>
    </source>
</evidence>
<dbReference type="PANTHER" id="PTHR14918">
    <property type="entry name" value="KICSTOR COMPLEX PROTEIN SZT2"/>
    <property type="match status" value="1"/>
</dbReference>
<feature type="compositionally biased region" description="Acidic residues" evidence="1">
    <location>
        <begin position="40"/>
        <end position="55"/>
    </location>
</feature>
<feature type="region of interest" description="Disordered" evidence="1">
    <location>
        <begin position="40"/>
        <end position="61"/>
    </location>
</feature>
<accession>A0AAV9SHN3</accession>
<gene>
    <name evidence="2" type="ORF">CRENBAI_018208</name>
</gene>
<dbReference type="PANTHER" id="PTHR14918:SF3">
    <property type="entry name" value="KICSTOR COMPLEX PROTEIN SZT2"/>
    <property type="match status" value="1"/>
</dbReference>